<dbReference type="Proteomes" id="UP001364695">
    <property type="component" value="Unassembled WGS sequence"/>
</dbReference>
<proteinExistence type="predicted"/>
<keyword evidence="2" id="KW-1185">Reference proteome</keyword>
<sequence length="393" mass="42978">MAAPGELLQPGDYARLFTQQRPLLDVRAPIEFAQGAFPGATNLPLIDDEQRHRIGLCYAQEGQDAAIALGHELVRGDLKAARIAAWADWARQNPDGVMYCFRGGMRSQISQQWLHSEGGIALPRIAGGYKALRQFLIDATRSACTALPLLVLGGLTGSGKTELLEALPLDAAVAQHTAALDLEALAHHRGSGFGRHATPQPNQIDFENRLGAALLRLQHATASPTVLVEDESRLIGRCALPAPLRERTSTAPLLWLEEDFDVRALRIHRDYVSGQCAEFSALLGPQEGPAACARHLLDSLDRISRKLGGVRHQNLRQAMQAALDTGSDDPALAFGPERQAAHLAWIAPLLRDYYDPLYAHRLQDGFGGRIVWRGSRDELLERLRQGPLAGRRV</sequence>
<reference evidence="1" key="1">
    <citation type="submission" date="2023-10" db="EMBL/GenBank/DDBJ databases">
        <title>Amphibacter perezi, gen. nov., sp. nov. a novel taxa of the family Comamonadaceae, class Betaproteobacteria isolated from the skin microbiota of Pelophylax perezi from different populations.</title>
        <authorList>
            <person name="Costa S."/>
            <person name="Proenca D.N."/>
            <person name="Lopes I."/>
            <person name="Morais P.V."/>
        </authorList>
    </citation>
    <scope>NUCLEOTIDE SEQUENCE</scope>
    <source>
        <strain evidence="1">SL12-8</strain>
    </source>
</reference>
<protein>
    <submittedName>
        <fullName evidence="1">tRNA 2-selenouridine(34) synthase MnmH</fullName>
        <ecNumber evidence="1">2.5.1.-</ecNumber>
    </submittedName>
</protein>
<organism evidence="1 2">
    <name type="scientific">Amphibiibacter pelophylacis</name>
    <dbReference type="NCBI Taxonomy" id="1799477"/>
    <lineage>
        <taxon>Bacteria</taxon>
        <taxon>Pseudomonadati</taxon>
        <taxon>Pseudomonadota</taxon>
        <taxon>Betaproteobacteria</taxon>
        <taxon>Burkholderiales</taxon>
        <taxon>Sphaerotilaceae</taxon>
        <taxon>Amphibiibacter</taxon>
    </lineage>
</organism>
<dbReference type="EMBL" id="JAWDIE010000006">
    <property type="protein sequence ID" value="MEJ7137780.1"/>
    <property type="molecule type" value="Genomic_DNA"/>
</dbReference>
<accession>A0ACC6P0R7</accession>
<comment type="caution">
    <text evidence="1">The sequence shown here is derived from an EMBL/GenBank/DDBJ whole genome shotgun (WGS) entry which is preliminary data.</text>
</comment>
<keyword evidence="1" id="KW-0808">Transferase</keyword>
<evidence type="ECO:0000313" key="2">
    <source>
        <dbReference type="Proteomes" id="UP001364695"/>
    </source>
</evidence>
<name>A0ACC6P0R7_9BURK</name>
<gene>
    <name evidence="1" type="primary">mnmH</name>
    <name evidence="1" type="ORF">RV045_04945</name>
</gene>
<evidence type="ECO:0000313" key="1">
    <source>
        <dbReference type="EMBL" id="MEJ7137780.1"/>
    </source>
</evidence>
<dbReference type="EC" id="2.5.1.-" evidence="1"/>